<reference evidence="1 2" key="1">
    <citation type="submission" date="2017-03" db="EMBL/GenBank/DDBJ databases">
        <title>Paenibacillus larvae genome sequencing.</title>
        <authorList>
            <person name="Dingman D.W."/>
        </authorList>
    </citation>
    <scope>NUCLEOTIDE SEQUENCE [LARGE SCALE GENOMIC DNA]</scope>
    <source>
        <strain evidence="1 2">SAG 10367</strain>
    </source>
</reference>
<evidence type="ECO:0008006" key="3">
    <source>
        <dbReference type="Google" id="ProtNLM"/>
    </source>
</evidence>
<sequence>MKTCFVVSPIGSDGSETRRRSDQVLKHIITPVCEQNDYEVVRVDRISDSDSIDQTIIKYLKESELVITDLTDHNPNVFFESGYRLAFDKPMIQLILEGQQLPFDVSTTRTINYKLDDPDKIEGTKQKLNETISTVTINNESKSEGLEQGQNSQVTQKIFSLLFDIKDEIIYLSKNIKSKDRIDLENMVHILTKQLQSAEQSTESRIFERLLTETINNPDKLDEMIEIIDRYSTRKKFN</sequence>
<protein>
    <recommendedName>
        <fullName evidence="3">Nucleoside 2-deoxyribosyltransferase</fullName>
    </recommendedName>
</protein>
<evidence type="ECO:0000313" key="2">
    <source>
        <dbReference type="Proteomes" id="UP000192727"/>
    </source>
</evidence>
<dbReference type="Gene3D" id="3.40.50.450">
    <property type="match status" value="1"/>
</dbReference>
<dbReference type="RefSeq" id="WP_083040737.1">
    <property type="nucleotide sequence ID" value="NZ_CP020557.1"/>
</dbReference>
<dbReference type="EMBL" id="CP020557">
    <property type="protein sequence ID" value="ARF68925.1"/>
    <property type="molecule type" value="Genomic_DNA"/>
</dbReference>
<evidence type="ECO:0000313" key="1">
    <source>
        <dbReference type="EMBL" id="ARF68925.1"/>
    </source>
</evidence>
<proteinExistence type="predicted"/>
<organism evidence="1 2">
    <name type="scientific">Paenibacillus larvae subsp. pulvifaciens</name>
    <dbReference type="NCBI Taxonomy" id="1477"/>
    <lineage>
        <taxon>Bacteria</taxon>
        <taxon>Bacillati</taxon>
        <taxon>Bacillota</taxon>
        <taxon>Bacilli</taxon>
        <taxon>Bacillales</taxon>
        <taxon>Paenibacillaceae</taxon>
        <taxon>Paenibacillus</taxon>
    </lineage>
</organism>
<gene>
    <name evidence="1" type="ORF">B7C51_15655</name>
</gene>
<name>A0A1V0UUK9_9BACL</name>
<dbReference type="Proteomes" id="UP000192727">
    <property type="component" value="Chromosome"/>
</dbReference>
<dbReference type="AlphaFoldDB" id="A0A1V0UUK9"/>
<accession>A0A1V0UUK9</accession>